<dbReference type="EMBL" id="FNAT01000004">
    <property type="protein sequence ID" value="SDE81288.1"/>
    <property type="molecule type" value="Genomic_DNA"/>
</dbReference>
<dbReference type="Proteomes" id="UP000198922">
    <property type="component" value="Unassembled WGS sequence"/>
</dbReference>
<evidence type="ECO:0000256" key="2">
    <source>
        <dbReference type="ARBA" id="ARBA00023125"/>
    </source>
</evidence>
<keyword evidence="3" id="KW-0804">Transcription</keyword>
<reference evidence="6" key="1">
    <citation type="submission" date="2016-10" db="EMBL/GenBank/DDBJ databases">
        <authorList>
            <person name="Varghese N."/>
            <person name="Submissions S."/>
        </authorList>
    </citation>
    <scope>NUCLEOTIDE SEQUENCE [LARGE SCALE GENOMIC DNA]</scope>
    <source>
        <strain evidence="6">DSM 21424</strain>
    </source>
</reference>
<dbReference type="InterPro" id="IPR036693">
    <property type="entry name" value="TF_LuxR_autoind-bd_dom_sf"/>
</dbReference>
<evidence type="ECO:0000259" key="4">
    <source>
        <dbReference type="Pfam" id="PF03472"/>
    </source>
</evidence>
<dbReference type="SUPFAM" id="SSF46894">
    <property type="entry name" value="C-terminal effector domain of the bipartite response regulators"/>
    <property type="match status" value="1"/>
</dbReference>
<evidence type="ECO:0000256" key="3">
    <source>
        <dbReference type="ARBA" id="ARBA00023163"/>
    </source>
</evidence>
<keyword evidence="6" id="KW-1185">Reference proteome</keyword>
<dbReference type="RefSeq" id="WP_165612588.1">
    <property type="nucleotide sequence ID" value="NZ_FNAT01000004.1"/>
</dbReference>
<gene>
    <name evidence="5" type="ORF">SAMN04488567_2646</name>
</gene>
<dbReference type="Gene3D" id="1.10.10.10">
    <property type="entry name" value="Winged helix-like DNA-binding domain superfamily/Winged helix DNA-binding domain"/>
    <property type="match status" value="1"/>
</dbReference>
<dbReference type="GO" id="GO:0006355">
    <property type="term" value="P:regulation of DNA-templated transcription"/>
    <property type="evidence" value="ECO:0007669"/>
    <property type="project" value="InterPro"/>
</dbReference>
<dbReference type="InterPro" id="IPR005143">
    <property type="entry name" value="TF_LuxR_autoind-bd_dom"/>
</dbReference>
<dbReference type="STRING" id="521013.SAMN04488567_2646"/>
<dbReference type="SUPFAM" id="SSF75516">
    <property type="entry name" value="Pheromone-binding domain of LuxR-like quorum-sensing transcription factors"/>
    <property type="match status" value="1"/>
</dbReference>
<keyword evidence="2" id="KW-0238">DNA-binding</keyword>
<keyword evidence="1" id="KW-0805">Transcription regulation</keyword>
<proteinExistence type="predicted"/>
<protein>
    <submittedName>
        <fullName evidence="5">LuxR family transcriptional regulator</fullName>
    </submittedName>
</protein>
<dbReference type="InterPro" id="IPR036388">
    <property type="entry name" value="WH-like_DNA-bd_sf"/>
</dbReference>
<evidence type="ECO:0000313" key="6">
    <source>
        <dbReference type="Proteomes" id="UP000198922"/>
    </source>
</evidence>
<dbReference type="InterPro" id="IPR016032">
    <property type="entry name" value="Sig_transdc_resp-reg_C-effctor"/>
</dbReference>
<name>A0A1G7FZH4_9RHOB</name>
<accession>A0A1G7FZH4</accession>
<evidence type="ECO:0000313" key="5">
    <source>
        <dbReference type="EMBL" id="SDE81288.1"/>
    </source>
</evidence>
<evidence type="ECO:0000256" key="1">
    <source>
        <dbReference type="ARBA" id="ARBA00023015"/>
    </source>
</evidence>
<dbReference type="Gene3D" id="3.30.450.80">
    <property type="entry name" value="Transcription factor LuxR-like, autoinducer-binding domain"/>
    <property type="match status" value="1"/>
</dbReference>
<dbReference type="GO" id="GO:0003677">
    <property type="term" value="F:DNA binding"/>
    <property type="evidence" value="ECO:0007669"/>
    <property type="project" value="UniProtKB-KW"/>
</dbReference>
<organism evidence="5 6">
    <name type="scientific">Limimaricola pyoseonensis</name>
    <dbReference type="NCBI Taxonomy" id="521013"/>
    <lineage>
        <taxon>Bacteria</taxon>
        <taxon>Pseudomonadati</taxon>
        <taxon>Pseudomonadota</taxon>
        <taxon>Alphaproteobacteria</taxon>
        <taxon>Rhodobacterales</taxon>
        <taxon>Paracoccaceae</taxon>
        <taxon>Limimaricola</taxon>
    </lineage>
</organism>
<dbReference type="Pfam" id="PF03472">
    <property type="entry name" value="Autoind_bind"/>
    <property type="match status" value="1"/>
</dbReference>
<sequence>MKLHSYSSSDFDALAQLAPAGCAAVMRVSKGRPLHLENRYPEEWRATYDRKSYFLRDPTIFWGLANDGVIDWDDPVLVDHGGVMADAKAHGLRFGATVATGTAESRSFCGVARKDRPFARAELDEVLHQLQILHAEPCAELRVTPAQIEALELMAAGERHARAAARIGISESALKARLKSARDSLAARTTAEAVHAAQARGLI</sequence>
<dbReference type="AlphaFoldDB" id="A0A1G7FZH4"/>
<feature type="domain" description="Transcription factor LuxR-like autoinducer-binding" evidence="4">
    <location>
        <begin position="32"/>
        <end position="133"/>
    </location>
</feature>